<dbReference type="InterPro" id="IPR036397">
    <property type="entry name" value="RNaseH_sf"/>
</dbReference>
<evidence type="ECO:0000313" key="3">
    <source>
        <dbReference type="Proteomes" id="UP000037507"/>
    </source>
</evidence>
<dbReference type="GO" id="GO:0004527">
    <property type="term" value="F:exonuclease activity"/>
    <property type="evidence" value="ECO:0007669"/>
    <property type="project" value="UniProtKB-ARBA"/>
</dbReference>
<dbReference type="Pfam" id="PF00929">
    <property type="entry name" value="RNase_T"/>
    <property type="match status" value="1"/>
</dbReference>
<sequence length="197" mass="21332">MAHLSSPRLATTAELAGHGMRQRMAEKVVAMRCEAHDALAPDAPLIELAAVTVQHGRITRERFHTLLDPQTTIPRSGTLAHGHSSATLADCPVWCDVATSWLAYVRGAQLLVWHAGFHLNCLDRAQRRCGLLAMHSVVAGITDLREVLNTRPDGAPARLQNVLAAHQISCDPAQDGPPQEAEQLARLWLAMSGALQP</sequence>
<dbReference type="Gene3D" id="3.30.420.10">
    <property type="entry name" value="Ribonuclease H-like superfamily/Ribonuclease H"/>
    <property type="match status" value="1"/>
</dbReference>
<accession>A0A2T7U8I7</accession>
<proteinExistence type="predicted"/>
<gene>
    <name evidence="2" type="ORF">H663_019565</name>
</gene>
<dbReference type="GO" id="GO:0006259">
    <property type="term" value="P:DNA metabolic process"/>
    <property type="evidence" value="ECO:0007669"/>
    <property type="project" value="UniProtKB-ARBA"/>
</dbReference>
<protein>
    <recommendedName>
        <fullName evidence="1">Exonuclease domain-containing protein</fullName>
    </recommendedName>
</protein>
<reference evidence="2" key="1">
    <citation type="submission" date="2017-04" db="EMBL/GenBank/DDBJ databases">
        <title>Unexpected and diverse lifestyles within the genus Limnohabitans.</title>
        <authorList>
            <person name="Kasalicky V."/>
            <person name="Mehrshad M."/>
            <person name="Andrei S.-A."/>
            <person name="Salcher M."/>
            <person name="Kratochvilova H."/>
            <person name="Simek K."/>
            <person name="Ghai R."/>
        </authorList>
    </citation>
    <scope>NUCLEOTIDE SEQUENCE [LARGE SCALE GENOMIC DNA]</scope>
    <source>
        <strain evidence="2">II-D5</strain>
    </source>
</reference>
<keyword evidence="3" id="KW-1185">Reference proteome</keyword>
<name>A0A2T7U8I7_9BURK</name>
<dbReference type="OrthoDB" id="9803913at2"/>
<feature type="domain" description="Exonuclease" evidence="1">
    <location>
        <begin position="44"/>
        <end position="147"/>
    </location>
</feature>
<dbReference type="AlphaFoldDB" id="A0A2T7U8I7"/>
<dbReference type="InterPro" id="IPR012337">
    <property type="entry name" value="RNaseH-like_sf"/>
</dbReference>
<dbReference type="Proteomes" id="UP000037507">
    <property type="component" value="Unassembled WGS sequence"/>
</dbReference>
<evidence type="ECO:0000313" key="2">
    <source>
        <dbReference type="EMBL" id="PVE40996.1"/>
    </source>
</evidence>
<dbReference type="EMBL" id="LFYT02000046">
    <property type="protein sequence ID" value="PVE40996.1"/>
    <property type="molecule type" value="Genomic_DNA"/>
</dbReference>
<organism evidence="2 3">
    <name type="scientific">Limnohabitans planktonicus II-D5</name>
    <dbReference type="NCBI Taxonomy" id="1293045"/>
    <lineage>
        <taxon>Bacteria</taxon>
        <taxon>Pseudomonadati</taxon>
        <taxon>Pseudomonadota</taxon>
        <taxon>Betaproteobacteria</taxon>
        <taxon>Burkholderiales</taxon>
        <taxon>Comamonadaceae</taxon>
        <taxon>Limnohabitans</taxon>
    </lineage>
</organism>
<dbReference type="GO" id="GO:0003676">
    <property type="term" value="F:nucleic acid binding"/>
    <property type="evidence" value="ECO:0007669"/>
    <property type="project" value="InterPro"/>
</dbReference>
<evidence type="ECO:0000259" key="1">
    <source>
        <dbReference type="Pfam" id="PF00929"/>
    </source>
</evidence>
<dbReference type="SUPFAM" id="SSF53098">
    <property type="entry name" value="Ribonuclease H-like"/>
    <property type="match status" value="1"/>
</dbReference>
<comment type="caution">
    <text evidence="2">The sequence shown here is derived from an EMBL/GenBank/DDBJ whole genome shotgun (WGS) entry which is preliminary data.</text>
</comment>
<dbReference type="STRING" id="1293045.H663_14765"/>
<dbReference type="InterPro" id="IPR013520">
    <property type="entry name" value="Ribonucl_H"/>
</dbReference>